<dbReference type="EMBL" id="JAUJYO010000018">
    <property type="protein sequence ID" value="KAK1289158.1"/>
    <property type="molecule type" value="Genomic_DNA"/>
</dbReference>
<organism evidence="1 2">
    <name type="scientific">Acorus calamus</name>
    <name type="common">Sweet flag</name>
    <dbReference type="NCBI Taxonomy" id="4465"/>
    <lineage>
        <taxon>Eukaryota</taxon>
        <taxon>Viridiplantae</taxon>
        <taxon>Streptophyta</taxon>
        <taxon>Embryophyta</taxon>
        <taxon>Tracheophyta</taxon>
        <taxon>Spermatophyta</taxon>
        <taxon>Magnoliopsida</taxon>
        <taxon>Liliopsida</taxon>
        <taxon>Acoraceae</taxon>
        <taxon>Acorus</taxon>
    </lineage>
</organism>
<reference evidence="1" key="1">
    <citation type="journal article" date="2023" name="Nat. Commun.">
        <title>Diploid and tetraploid genomes of Acorus and the evolution of monocots.</title>
        <authorList>
            <person name="Ma L."/>
            <person name="Liu K.W."/>
            <person name="Li Z."/>
            <person name="Hsiao Y.Y."/>
            <person name="Qi Y."/>
            <person name="Fu T."/>
            <person name="Tang G.D."/>
            <person name="Zhang D."/>
            <person name="Sun W.H."/>
            <person name="Liu D.K."/>
            <person name="Li Y."/>
            <person name="Chen G.Z."/>
            <person name="Liu X.D."/>
            <person name="Liao X.Y."/>
            <person name="Jiang Y.T."/>
            <person name="Yu X."/>
            <person name="Hao Y."/>
            <person name="Huang J."/>
            <person name="Zhao X.W."/>
            <person name="Ke S."/>
            <person name="Chen Y.Y."/>
            <person name="Wu W.L."/>
            <person name="Hsu J.L."/>
            <person name="Lin Y.F."/>
            <person name="Huang M.D."/>
            <person name="Li C.Y."/>
            <person name="Huang L."/>
            <person name="Wang Z.W."/>
            <person name="Zhao X."/>
            <person name="Zhong W.Y."/>
            <person name="Peng D.H."/>
            <person name="Ahmad S."/>
            <person name="Lan S."/>
            <person name="Zhang J.S."/>
            <person name="Tsai W.C."/>
            <person name="Van de Peer Y."/>
            <person name="Liu Z.J."/>
        </authorList>
    </citation>
    <scope>NUCLEOTIDE SEQUENCE</scope>
    <source>
        <strain evidence="1">CP</strain>
    </source>
</reference>
<name>A0AAV9CLN5_ACOCL</name>
<evidence type="ECO:0000313" key="2">
    <source>
        <dbReference type="Proteomes" id="UP001180020"/>
    </source>
</evidence>
<accession>A0AAV9CLN5</accession>
<protein>
    <submittedName>
        <fullName evidence="1">Uncharacterized protein</fullName>
    </submittedName>
</protein>
<dbReference type="AlphaFoldDB" id="A0AAV9CLN5"/>
<sequence>MTVLKPEAYAKNIQQWDRAIVGYVIMQASTPLPDSVLVEIAPGARESFKVDYDWKPTTCKYCQTFGHDEASCVMKPHVEPQNIDKVGKVRATTTKNKGKEKSSQSSSRWQALNFMTTGAGSCSTSSILLTIPALNTNGYMQYLPAGLSDNTPLHVVANPPAPLGPRPFKYFSAWELHTDFAELCRQQLESAQNSTLVDPANQSLLTLERDAKKIKKALFSMKPHGSPGPDGFTAHFFQTFWPTVKKNFLLAVSSFFQTRHLLKQWNHTFISLIPTVKLADSFENCRPMSLSNVAYKTKIMAERLQQALSAQIEYAITMGSLNGWQFVFPNPREDLVSAVCKNGTRLLWEFDDSGN</sequence>
<comment type="caution">
    <text evidence="1">The sequence shown here is derived from an EMBL/GenBank/DDBJ whole genome shotgun (WGS) entry which is preliminary data.</text>
</comment>
<dbReference type="InterPro" id="IPR052343">
    <property type="entry name" value="Retrotransposon-Effector_Assoc"/>
</dbReference>
<reference evidence="1" key="2">
    <citation type="submission" date="2023-06" db="EMBL/GenBank/DDBJ databases">
        <authorList>
            <person name="Ma L."/>
            <person name="Liu K.-W."/>
            <person name="Li Z."/>
            <person name="Hsiao Y.-Y."/>
            <person name="Qi Y."/>
            <person name="Fu T."/>
            <person name="Tang G."/>
            <person name="Zhang D."/>
            <person name="Sun W.-H."/>
            <person name="Liu D.-K."/>
            <person name="Li Y."/>
            <person name="Chen G.-Z."/>
            <person name="Liu X.-D."/>
            <person name="Liao X.-Y."/>
            <person name="Jiang Y.-T."/>
            <person name="Yu X."/>
            <person name="Hao Y."/>
            <person name="Huang J."/>
            <person name="Zhao X.-W."/>
            <person name="Ke S."/>
            <person name="Chen Y.-Y."/>
            <person name="Wu W.-L."/>
            <person name="Hsu J.-L."/>
            <person name="Lin Y.-F."/>
            <person name="Huang M.-D."/>
            <person name="Li C.-Y."/>
            <person name="Huang L."/>
            <person name="Wang Z.-W."/>
            <person name="Zhao X."/>
            <person name="Zhong W.-Y."/>
            <person name="Peng D.-H."/>
            <person name="Ahmad S."/>
            <person name="Lan S."/>
            <person name="Zhang J.-S."/>
            <person name="Tsai W.-C."/>
            <person name="Van De Peer Y."/>
            <person name="Liu Z.-J."/>
        </authorList>
    </citation>
    <scope>NUCLEOTIDE SEQUENCE</scope>
    <source>
        <strain evidence="1">CP</strain>
        <tissue evidence="1">Leaves</tissue>
    </source>
</reference>
<dbReference type="PANTHER" id="PTHR46890:SF1">
    <property type="entry name" value="REVERSE TRANSCRIPTASE DOMAIN-CONTAINING PROTEIN"/>
    <property type="match status" value="1"/>
</dbReference>
<evidence type="ECO:0000313" key="1">
    <source>
        <dbReference type="EMBL" id="KAK1289158.1"/>
    </source>
</evidence>
<proteinExistence type="predicted"/>
<keyword evidence="2" id="KW-1185">Reference proteome</keyword>
<dbReference type="Proteomes" id="UP001180020">
    <property type="component" value="Unassembled WGS sequence"/>
</dbReference>
<gene>
    <name evidence="1" type="ORF">QJS10_CPB18g00782</name>
</gene>
<dbReference type="PANTHER" id="PTHR46890">
    <property type="entry name" value="NON-LTR RETROLELEMENT REVERSE TRANSCRIPTASE-LIKE PROTEIN-RELATED"/>
    <property type="match status" value="1"/>
</dbReference>